<evidence type="ECO:0000313" key="1">
    <source>
        <dbReference type="Proteomes" id="UP000887576"/>
    </source>
</evidence>
<protein>
    <submittedName>
        <fullName evidence="2">Uncharacterized protein</fullName>
    </submittedName>
</protein>
<accession>A0AC34R1Y8</accession>
<name>A0AC34R1Y8_9BILA</name>
<proteinExistence type="predicted"/>
<organism evidence="1 2">
    <name type="scientific">Panagrolaimus sp. JU765</name>
    <dbReference type="NCBI Taxonomy" id="591449"/>
    <lineage>
        <taxon>Eukaryota</taxon>
        <taxon>Metazoa</taxon>
        <taxon>Ecdysozoa</taxon>
        <taxon>Nematoda</taxon>
        <taxon>Chromadorea</taxon>
        <taxon>Rhabditida</taxon>
        <taxon>Tylenchina</taxon>
        <taxon>Panagrolaimomorpha</taxon>
        <taxon>Panagrolaimoidea</taxon>
        <taxon>Panagrolaimidae</taxon>
        <taxon>Panagrolaimus</taxon>
    </lineage>
</organism>
<reference evidence="2" key="1">
    <citation type="submission" date="2022-11" db="UniProtKB">
        <authorList>
            <consortium name="WormBaseParasite"/>
        </authorList>
    </citation>
    <scope>IDENTIFICATION</scope>
</reference>
<dbReference type="Proteomes" id="UP000887576">
    <property type="component" value="Unplaced"/>
</dbReference>
<dbReference type="WBParaSite" id="JU765_v2.g2669.t1">
    <property type="protein sequence ID" value="JU765_v2.g2669.t1"/>
    <property type="gene ID" value="JU765_v2.g2669"/>
</dbReference>
<sequence length="175" mass="19724">MKLFCFVAVLAIVNVGNAVEYEDWMNSVQNVLPTEMPIEWPISFGDVLCVTRKLTPSLVAVQRQDKYGKKEWTTPEISRLYVKGFCRTVEAIQECANFVPGSSEEELRALNEICGSEEHIEAIACVLNPLVDSPMSFKQLTGSSTNDVDHKLFKMHMKTVVQSCNAEELLMKVFE</sequence>
<evidence type="ECO:0000313" key="2">
    <source>
        <dbReference type="WBParaSite" id="JU765_v2.g2669.t1"/>
    </source>
</evidence>